<protein>
    <submittedName>
        <fullName evidence="1">Uncharacterized protein</fullName>
    </submittedName>
</protein>
<reference evidence="1" key="1">
    <citation type="submission" date="2015-07" db="EMBL/GenBank/DDBJ databases">
        <title>MeaNS - Measles Nucleotide Surveillance Program.</title>
        <authorList>
            <person name="Tran T."/>
            <person name="Druce J."/>
        </authorList>
    </citation>
    <scope>NUCLEOTIDE SEQUENCE</scope>
    <source>
        <strain evidence="1">UCB-OBI-ISO-001</strain>
        <tissue evidence="1">Gonad</tissue>
    </source>
</reference>
<dbReference type="EMBL" id="KQ416257">
    <property type="protein sequence ID" value="KOF97819.1"/>
    <property type="molecule type" value="Genomic_DNA"/>
</dbReference>
<gene>
    <name evidence="1" type="ORF">OCBIM_22028393mg</name>
</gene>
<evidence type="ECO:0000313" key="1">
    <source>
        <dbReference type="EMBL" id="KOF97819.1"/>
    </source>
</evidence>
<dbReference type="AlphaFoldDB" id="A0A0L8I8U0"/>
<accession>A0A0L8I8U0</accession>
<sequence>MNYFILFYFIDISFSKCIFSLINLSDVFFFKNVQKQQQYVSFVEGVGIWFLNEIEHKLYKNTGRYIINKTTMP</sequence>
<organism evidence="1">
    <name type="scientific">Octopus bimaculoides</name>
    <name type="common">California two-spotted octopus</name>
    <dbReference type="NCBI Taxonomy" id="37653"/>
    <lineage>
        <taxon>Eukaryota</taxon>
        <taxon>Metazoa</taxon>
        <taxon>Spiralia</taxon>
        <taxon>Lophotrochozoa</taxon>
        <taxon>Mollusca</taxon>
        <taxon>Cephalopoda</taxon>
        <taxon>Coleoidea</taxon>
        <taxon>Octopodiformes</taxon>
        <taxon>Octopoda</taxon>
        <taxon>Incirrata</taxon>
        <taxon>Octopodidae</taxon>
        <taxon>Octopus</taxon>
    </lineage>
</organism>
<proteinExistence type="predicted"/>
<name>A0A0L8I8U0_OCTBM</name>